<dbReference type="EMBL" id="JAAAHW010011117">
    <property type="protein sequence ID" value="KAF9921037.1"/>
    <property type="molecule type" value="Genomic_DNA"/>
</dbReference>
<dbReference type="AlphaFoldDB" id="A0A9P6IIE7"/>
<sequence length="106" mass="11858">MNTISKNPFELTEIRRKLSLFLSPADVIACAQVCKSWSDDFVSAIWHTIEESSHYRLGKLNPCIIAKHGHRIRVINSLSEGGLIDKLQDASISKLKSLSMVMSKTT</sequence>
<evidence type="ECO:0008006" key="3">
    <source>
        <dbReference type="Google" id="ProtNLM"/>
    </source>
</evidence>
<gene>
    <name evidence="1" type="ORF">BGZ65_010717</name>
</gene>
<dbReference type="SUPFAM" id="SSF81383">
    <property type="entry name" value="F-box domain"/>
    <property type="match status" value="1"/>
</dbReference>
<name>A0A9P6IIE7_9FUNG</name>
<dbReference type="InterPro" id="IPR036047">
    <property type="entry name" value="F-box-like_dom_sf"/>
</dbReference>
<organism evidence="1 2">
    <name type="scientific">Modicella reniformis</name>
    <dbReference type="NCBI Taxonomy" id="1440133"/>
    <lineage>
        <taxon>Eukaryota</taxon>
        <taxon>Fungi</taxon>
        <taxon>Fungi incertae sedis</taxon>
        <taxon>Mucoromycota</taxon>
        <taxon>Mortierellomycotina</taxon>
        <taxon>Mortierellomycetes</taxon>
        <taxon>Mortierellales</taxon>
        <taxon>Mortierellaceae</taxon>
        <taxon>Modicella</taxon>
    </lineage>
</organism>
<comment type="caution">
    <text evidence="1">The sequence shown here is derived from an EMBL/GenBank/DDBJ whole genome shotgun (WGS) entry which is preliminary data.</text>
</comment>
<keyword evidence="2" id="KW-1185">Reference proteome</keyword>
<protein>
    <recommendedName>
        <fullName evidence="3">F-box domain-containing protein</fullName>
    </recommendedName>
</protein>
<dbReference type="OrthoDB" id="2360932at2759"/>
<accession>A0A9P6IIE7</accession>
<reference evidence="1" key="1">
    <citation type="journal article" date="2020" name="Fungal Divers.">
        <title>Resolving the Mortierellaceae phylogeny through synthesis of multi-gene phylogenetics and phylogenomics.</title>
        <authorList>
            <person name="Vandepol N."/>
            <person name="Liber J."/>
            <person name="Desiro A."/>
            <person name="Na H."/>
            <person name="Kennedy M."/>
            <person name="Barry K."/>
            <person name="Grigoriev I.V."/>
            <person name="Miller A.N."/>
            <person name="O'Donnell K."/>
            <person name="Stajich J.E."/>
            <person name="Bonito G."/>
        </authorList>
    </citation>
    <scope>NUCLEOTIDE SEQUENCE</scope>
    <source>
        <strain evidence="1">MES-2147</strain>
    </source>
</reference>
<feature type="non-terminal residue" evidence="1">
    <location>
        <position position="106"/>
    </location>
</feature>
<dbReference type="Proteomes" id="UP000749646">
    <property type="component" value="Unassembled WGS sequence"/>
</dbReference>
<evidence type="ECO:0000313" key="1">
    <source>
        <dbReference type="EMBL" id="KAF9921037.1"/>
    </source>
</evidence>
<evidence type="ECO:0000313" key="2">
    <source>
        <dbReference type="Proteomes" id="UP000749646"/>
    </source>
</evidence>
<proteinExistence type="predicted"/>